<accession>A0A3B1CB05</accession>
<dbReference type="EMBL" id="UOGC01000100">
    <property type="protein sequence ID" value="VAX19950.1"/>
    <property type="molecule type" value="Genomic_DNA"/>
</dbReference>
<reference evidence="1" key="1">
    <citation type="submission" date="2018-06" db="EMBL/GenBank/DDBJ databases">
        <authorList>
            <person name="Zhirakovskaya E."/>
        </authorList>
    </citation>
    <scope>NUCLEOTIDE SEQUENCE</scope>
</reference>
<organism evidence="1">
    <name type="scientific">hydrothermal vent metagenome</name>
    <dbReference type="NCBI Taxonomy" id="652676"/>
    <lineage>
        <taxon>unclassified sequences</taxon>
        <taxon>metagenomes</taxon>
        <taxon>ecological metagenomes</taxon>
    </lineage>
</organism>
<protein>
    <submittedName>
        <fullName evidence="1">Uncharacterized protein</fullName>
    </submittedName>
</protein>
<name>A0A3B1CB05_9ZZZZ</name>
<sequence length="309" mass="33308">MRPYKKLFIVTLSLFLLNGCFLNRAGLAPALYAPTITIEPEYVCPGEPATVSWNLNLLKSNANCRRPFGGYEAIISCSYSSECPADSVTCIDGACSRCQNDLLRDRTECGYPPTAGCYPNFGFSLATSPPGVIAPPVTSITDPREVTGERTFTPAVTTTVTLTGGYLDVPSGTSGEYTSGDFSARVAVVDNLGYTVPQTVEFYCVPSGWGWQWINLGEMVNASSSMELATFTNGNNFDINAQREEWARPIRIPARDSSSAFAGPMTGRIFVTIPADQLIGRGMPICPGTVINSPYPDIDISLRLVCQAD</sequence>
<dbReference type="AlphaFoldDB" id="A0A3B1CB05"/>
<evidence type="ECO:0000313" key="1">
    <source>
        <dbReference type="EMBL" id="VAX19950.1"/>
    </source>
</evidence>
<proteinExistence type="predicted"/>
<gene>
    <name evidence="1" type="ORF">MNBD_NITROSPINAE01-638</name>
</gene>